<proteinExistence type="predicted"/>
<dbReference type="CDD" id="cd01392">
    <property type="entry name" value="HTH_LacI"/>
    <property type="match status" value="1"/>
</dbReference>
<protein>
    <submittedName>
        <fullName evidence="6">LacI family sugar-binding transcriptional regulator</fullName>
    </submittedName>
</protein>
<organism evidence="6 7">
    <name type="scientific">Oenococcus kitaharae DSM 17330</name>
    <dbReference type="NCBI Taxonomy" id="1045004"/>
    <lineage>
        <taxon>Bacteria</taxon>
        <taxon>Bacillati</taxon>
        <taxon>Bacillota</taxon>
        <taxon>Bacilli</taxon>
        <taxon>Lactobacillales</taxon>
        <taxon>Lactobacillaceae</taxon>
        <taxon>Oenococcus</taxon>
    </lineage>
</organism>
<evidence type="ECO:0000256" key="1">
    <source>
        <dbReference type="ARBA" id="ARBA00022491"/>
    </source>
</evidence>
<dbReference type="InterPro" id="IPR046335">
    <property type="entry name" value="LacI/GalR-like_sensor"/>
</dbReference>
<dbReference type="SUPFAM" id="SSF53822">
    <property type="entry name" value="Periplasmic binding protein-like I"/>
    <property type="match status" value="1"/>
</dbReference>
<evidence type="ECO:0000313" key="6">
    <source>
        <dbReference type="EMBL" id="EHN58611.1"/>
    </source>
</evidence>
<dbReference type="eggNOG" id="COG1609">
    <property type="taxonomic scope" value="Bacteria"/>
</dbReference>
<accession>G9WHN7</accession>
<evidence type="ECO:0000256" key="3">
    <source>
        <dbReference type="ARBA" id="ARBA00023125"/>
    </source>
</evidence>
<keyword evidence="1" id="KW-0678">Repressor</keyword>
<sequence length="334" mass="37334">MVNMNDVAREAKVSRGTVSNYLNKERVLPESATRIKAAISKLHYVRNAAAAEMRTQSSRYVVFITPTVWTPFFAELTYHIQKALNQKNYKMILCVSNSRYDEEREYVEMAQEQKVAGIISISYSQMNRHVAPGMPLVSIEKDVTGLFPMVSSDNYSGGQLAAATLKQSGAKRQYFLGATHLESAAMQARYDGFKDYCEEHNIEFDIFKVPEIKDEKSLALKGISVMLNQLANSNKLIGSGIFTMSDEYGMAVYRQLQDMKVPVPAAVQIIGFDGGRATASDTPLLTSIRQPVSEIARTAVDEFNKMIHHQLEGPVPRIQLPISLYQGQTTQESK</sequence>
<evidence type="ECO:0000259" key="5">
    <source>
        <dbReference type="PROSITE" id="PS50932"/>
    </source>
</evidence>
<dbReference type="AlphaFoldDB" id="G9WHN7"/>
<keyword evidence="3" id="KW-0238">DNA-binding</keyword>
<feature type="domain" description="HTH lacI-type" evidence="5">
    <location>
        <begin position="2"/>
        <end position="55"/>
    </location>
</feature>
<dbReference type="EMBL" id="AFVZ01000001">
    <property type="protein sequence ID" value="EHN58611.1"/>
    <property type="molecule type" value="Genomic_DNA"/>
</dbReference>
<dbReference type="Pfam" id="PF00356">
    <property type="entry name" value="LacI"/>
    <property type="match status" value="1"/>
</dbReference>
<keyword evidence="4" id="KW-0804">Transcription</keyword>
<dbReference type="PANTHER" id="PTHR30146:SF95">
    <property type="entry name" value="RIBOSE OPERON REPRESSOR"/>
    <property type="match status" value="1"/>
</dbReference>
<evidence type="ECO:0000256" key="4">
    <source>
        <dbReference type="ARBA" id="ARBA00023163"/>
    </source>
</evidence>
<evidence type="ECO:0000313" key="7">
    <source>
        <dbReference type="Proteomes" id="UP000004959"/>
    </source>
</evidence>
<dbReference type="Pfam" id="PF13377">
    <property type="entry name" value="Peripla_BP_3"/>
    <property type="match status" value="1"/>
</dbReference>
<dbReference type="STRING" id="336988.NT96_02525"/>
<gene>
    <name evidence="6" type="ORF">OKIT_0495</name>
</gene>
<dbReference type="Proteomes" id="UP000004959">
    <property type="component" value="Chromosome"/>
</dbReference>
<dbReference type="Gene3D" id="1.10.260.40">
    <property type="entry name" value="lambda repressor-like DNA-binding domains"/>
    <property type="match status" value="1"/>
</dbReference>
<keyword evidence="2" id="KW-0805">Transcription regulation</keyword>
<comment type="caution">
    <text evidence="6">The sequence shown here is derived from an EMBL/GenBank/DDBJ whole genome shotgun (WGS) entry which is preliminary data.</text>
</comment>
<dbReference type="InterPro" id="IPR000843">
    <property type="entry name" value="HTH_LacI"/>
</dbReference>
<dbReference type="GO" id="GO:0003700">
    <property type="term" value="F:DNA-binding transcription factor activity"/>
    <property type="evidence" value="ECO:0007669"/>
    <property type="project" value="TreeGrafter"/>
</dbReference>
<dbReference type="Gene3D" id="3.40.50.2300">
    <property type="match status" value="2"/>
</dbReference>
<dbReference type="SUPFAM" id="SSF47413">
    <property type="entry name" value="lambda repressor-like DNA-binding domains"/>
    <property type="match status" value="1"/>
</dbReference>
<dbReference type="OrthoDB" id="9796186at2"/>
<keyword evidence="7" id="KW-1185">Reference proteome</keyword>
<dbReference type="GO" id="GO:0000976">
    <property type="term" value="F:transcription cis-regulatory region binding"/>
    <property type="evidence" value="ECO:0007669"/>
    <property type="project" value="TreeGrafter"/>
</dbReference>
<evidence type="ECO:0000256" key="2">
    <source>
        <dbReference type="ARBA" id="ARBA00023015"/>
    </source>
</evidence>
<reference evidence="6 7" key="1">
    <citation type="journal article" date="2012" name="PLoS ONE">
        <title>Functional divergence in the genus oenococcus as predicted by genome sequencing of the newly-described species, Oenococcus kitaharae.</title>
        <authorList>
            <person name="Borneman A.R."/>
            <person name="McCarthy J.M."/>
            <person name="Chambers P.J."/>
            <person name="Bartowsky E.J."/>
        </authorList>
    </citation>
    <scope>NUCLEOTIDE SEQUENCE [LARGE SCALE GENOMIC DNA]</scope>
    <source>
        <strain evidence="7">DSM17330</strain>
    </source>
</reference>
<dbReference type="CDD" id="cd06291">
    <property type="entry name" value="PBP1_Qymf-like"/>
    <property type="match status" value="1"/>
</dbReference>
<dbReference type="SMART" id="SM00354">
    <property type="entry name" value="HTH_LACI"/>
    <property type="match status" value="1"/>
</dbReference>
<dbReference type="PROSITE" id="PS50932">
    <property type="entry name" value="HTH_LACI_2"/>
    <property type="match status" value="1"/>
</dbReference>
<dbReference type="HOGENOM" id="CLU_037628_6_0_9"/>
<dbReference type="PATRIC" id="fig|1045004.4.peg.491"/>
<name>G9WHN7_9LACO</name>
<dbReference type="InterPro" id="IPR010982">
    <property type="entry name" value="Lambda_DNA-bd_dom_sf"/>
</dbReference>
<dbReference type="InterPro" id="IPR028082">
    <property type="entry name" value="Peripla_BP_I"/>
</dbReference>
<dbReference type="PANTHER" id="PTHR30146">
    <property type="entry name" value="LACI-RELATED TRANSCRIPTIONAL REPRESSOR"/>
    <property type="match status" value="1"/>
</dbReference>